<dbReference type="WBParaSite" id="ASIM_0001386801-mRNA-1">
    <property type="protein sequence ID" value="ASIM_0001386801-mRNA-1"/>
    <property type="gene ID" value="ASIM_0001386801"/>
</dbReference>
<feature type="domain" description="CCHC-type" evidence="2">
    <location>
        <begin position="123"/>
        <end position="138"/>
    </location>
</feature>
<protein>
    <submittedName>
        <fullName evidence="3">CCHC-type domain-containing protein</fullName>
    </submittedName>
</protein>
<organism evidence="3">
    <name type="scientific">Anisakis simplex</name>
    <name type="common">Herring worm</name>
    <dbReference type="NCBI Taxonomy" id="6269"/>
    <lineage>
        <taxon>Eukaryota</taxon>
        <taxon>Metazoa</taxon>
        <taxon>Ecdysozoa</taxon>
        <taxon>Nematoda</taxon>
        <taxon>Chromadorea</taxon>
        <taxon>Rhabditida</taxon>
        <taxon>Spirurina</taxon>
        <taxon>Ascaridomorpha</taxon>
        <taxon>Ascaridoidea</taxon>
        <taxon>Anisakidae</taxon>
        <taxon>Anisakis</taxon>
        <taxon>Anisakis simplex complex</taxon>
    </lineage>
</organism>
<evidence type="ECO:0000256" key="1">
    <source>
        <dbReference type="PROSITE-ProRule" id="PRU00047"/>
    </source>
</evidence>
<dbReference type="GO" id="GO:0008270">
    <property type="term" value="F:zinc ion binding"/>
    <property type="evidence" value="ECO:0007669"/>
    <property type="project" value="UniProtKB-KW"/>
</dbReference>
<dbReference type="PANTHER" id="PTHR47331">
    <property type="entry name" value="PHD-TYPE DOMAIN-CONTAINING PROTEIN"/>
    <property type="match status" value="1"/>
</dbReference>
<proteinExistence type="predicted"/>
<reference evidence="3" key="1">
    <citation type="submission" date="2017-02" db="UniProtKB">
        <authorList>
            <consortium name="WormBaseParasite"/>
        </authorList>
    </citation>
    <scope>IDENTIFICATION</scope>
</reference>
<evidence type="ECO:0000313" key="3">
    <source>
        <dbReference type="WBParaSite" id="ASIM_0001386801-mRNA-1"/>
    </source>
</evidence>
<dbReference type="GO" id="GO:0003676">
    <property type="term" value="F:nucleic acid binding"/>
    <property type="evidence" value="ECO:0007669"/>
    <property type="project" value="InterPro"/>
</dbReference>
<keyword evidence="1" id="KW-0479">Metal-binding</keyword>
<name>A0A0M3JZE3_ANISI</name>
<dbReference type="SMART" id="SM00343">
    <property type="entry name" value="ZnF_C2HC"/>
    <property type="match status" value="3"/>
</dbReference>
<dbReference type="Gene3D" id="4.10.60.10">
    <property type="entry name" value="Zinc finger, CCHC-type"/>
    <property type="match status" value="1"/>
</dbReference>
<dbReference type="InterPro" id="IPR036875">
    <property type="entry name" value="Znf_CCHC_sf"/>
</dbReference>
<dbReference type="GO" id="GO:0019899">
    <property type="term" value="F:enzyme binding"/>
    <property type="evidence" value="ECO:0007669"/>
    <property type="project" value="UniProtKB-ARBA"/>
</dbReference>
<dbReference type="SUPFAM" id="SSF57756">
    <property type="entry name" value="Retrovirus zinc finger-like domains"/>
    <property type="match status" value="1"/>
</dbReference>
<dbReference type="PROSITE" id="PS50158">
    <property type="entry name" value="ZF_CCHC"/>
    <property type="match status" value="1"/>
</dbReference>
<keyword evidence="1" id="KW-0862">Zinc</keyword>
<dbReference type="PANTHER" id="PTHR47331:SF1">
    <property type="entry name" value="GAG-LIKE PROTEIN"/>
    <property type="match status" value="1"/>
</dbReference>
<dbReference type="InterPro" id="IPR001878">
    <property type="entry name" value="Znf_CCHC"/>
</dbReference>
<keyword evidence="1" id="KW-0863">Zinc-finger</keyword>
<dbReference type="AlphaFoldDB" id="A0A0M3JZE3"/>
<accession>A0A0M3JZE3</accession>
<evidence type="ECO:0000259" key="2">
    <source>
        <dbReference type="PROSITE" id="PS50158"/>
    </source>
</evidence>
<sequence length="188" mass="21778">LPQWALLEIYNEKQRVPEWSVDQLCSKLQIMVKIREQIKWSNPAERSKPAPQLLSQINKPEATSAFVVGQQKFNQNRQADSNNRKKNEPNACPFCNGRHWANQCERFKSTESRTNRAKQLQLCVRCLKRGHFSKDCTNKRPCYYCRSSGHHQALCNNAQPHQLVATTFTQQQLTIEPAAYNDSCLRCN</sequence>